<name>A0A7V3RFB5_9BACT</name>
<dbReference type="InterPro" id="IPR003439">
    <property type="entry name" value="ABC_transporter-like_ATP-bd"/>
</dbReference>
<sequence>MSSIVRFDNVKKIYSGDVMALKDVSFDVPAGSVFALLGPNGAGKTTALKIIMGAVKKTDGSVNVMGTDPFPDGNKDVSFVPEEKNLYDWMKASAMKKYFSTFAPNFSGERFDRISKRLDLTYRRRVKTLSQGNRTKLYLALALSQDVKLYVLDEPTWGLDPVVRAEVLELVKEIAKDGKTVIYSSHILSEVEEVCDRLLILKDGQVLYTGTMEDLKKDSTKNFSQTFLDLVRKGENE</sequence>
<evidence type="ECO:0000259" key="4">
    <source>
        <dbReference type="PROSITE" id="PS50893"/>
    </source>
</evidence>
<dbReference type="CDD" id="cd03230">
    <property type="entry name" value="ABC_DR_subfamily_A"/>
    <property type="match status" value="1"/>
</dbReference>
<dbReference type="AlphaFoldDB" id="A0A7V3RFB5"/>
<evidence type="ECO:0000256" key="3">
    <source>
        <dbReference type="ARBA" id="ARBA00022840"/>
    </source>
</evidence>
<keyword evidence="3 5" id="KW-0067">ATP-binding</keyword>
<comment type="caution">
    <text evidence="5">The sequence shown here is derived from an EMBL/GenBank/DDBJ whole genome shotgun (WGS) entry which is preliminary data.</text>
</comment>
<protein>
    <submittedName>
        <fullName evidence="5">ABC transporter ATP-binding protein</fullName>
    </submittedName>
</protein>
<keyword evidence="2" id="KW-0547">Nucleotide-binding</keyword>
<dbReference type="GO" id="GO:0005524">
    <property type="term" value="F:ATP binding"/>
    <property type="evidence" value="ECO:0007669"/>
    <property type="project" value="UniProtKB-KW"/>
</dbReference>
<evidence type="ECO:0000256" key="1">
    <source>
        <dbReference type="ARBA" id="ARBA00022448"/>
    </source>
</evidence>
<feature type="domain" description="ABC transporter" evidence="4">
    <location>
        <begin position="5"/>
        <end position="228"/>
    </location>
</feature>
<dbReference type="Pfam" id="PF00005">
    <property type="entry name" value="ABC_tran"/>
    <property type="match status" value="1"/>
</dbReference>
<proteinExistence type="predicted"/>
<dbReference type="EMBL" id="DTPE01000222">
    <property type="protein sequence ID" value="HGE75590.1"/>
    <property type="molecule type" value="Genomic_DNA"/>
</dbReference>
<evidence type="ECO:0000256" key="2">
    <source>
        <dbReference type="ARBA" id="ARBA00022741"/>
    </source>
</evidence>
<evidence type="ECO:0000313" key="5">
    <source>
        <dbReference type="EMBL" id="HGE75590.1"/>
    </source>
</evidence>
<dbReference type="GO" id="GO:0016887">
    <property type="term" value="F:ATP hydrolysis activity"/>
    <property type="evidence" value="ECO:0007669"/>
    <property type="project" value="InterPro"/>
</dbReference>
<dbReference type="PROSITE" id="PS50893">
    <property type="entry name" value="ABC_TRANSPORTER_2"/>
    <property type="match status" value="1"/>
</dbReference>
<keyword evidence="1" id="KW-0813">Transport</keyword>
<dbReference type="InterPro" id="IPR051782">
    <property type="entry name" value="ABC_Transporter_VariousFunc"/>
</dbReference>
<dbReference type="SMART" id="SM00382">
    <property type="entry name" value="AAA"/>
    <property type="match status" value="1"/>
</dbReference>
<organism evidence="5">
    <name type="scientific">Mesoaciditoga lauensis</name>
    <dbReference type="NCBI Taxonomy" id="1495039"/>
    <lineage>
        <taxon>Bacteria</taxon>
        <taxon>Thermotogati</taxon>
        <taxon>Thermotogota</taxon>
        <taxon>Thermotogae</taxon>
        <taxon>Mesoaciditogales</taxon>
        <taxon>Mesoaciditogaceae</taxon>
        <taxon>Mesoaciditoga</taxon>
    </lineage>
</organism>
<reference evidence="5" key="1">
    <citation type="journal article" date="2020" name="mSystems">
        <title>Genome- and Community-Level Interaction Insights into Carbon Utilization and Element Cycling Functions of Hydrothermarchaeota in Hydrothermal Sediment.</title>
        <authorList>
            <person name="Zhou Z."/>
            <person name="Liu Y."/>
            <person name="Xu W."/>
            <person name="Pan J."/>
            <person name="Luo Z.H."/>
            <person name="Li M."/>
        </authorList>
    </citation>
    <scope>NUCLEOTIDE SEQUENCE [LARGE SCALE GENOMIC DNA]</scope>
    <source>
        <strain evidence="5">SpSt-966</strain>
    </source>
</reference>
<dbReference type="InterPro" id="IPR003593">
    <property type="entry name" value="AAA+_ATPase"/>
</dbReference>
<gene>
    <name evidence="5" type="ORF">ENX73_05645</name>
</gene>
<dbReference type="PANTHER" id="PTHR42939:SF1">
    <property type="entry name" value="ABC TRANSPORTER ATP-BINDING PROTEIN ALBC-RELATED"/>
    <property type="match status" value="1"/>
</dbReference>
<dbReference type="SUPFAM" id="SSF52540">
    <property type="entry name" value="P-loop containing nucleoside triphosphate hydrolases"/>
    <property type="match status" value="1"/>
</dbReference>
<dbReference type="PANTHER" id="PTHR42939">
    <property type="entry name" value="ABC TRANSPORTER ATP-BINDING PROTEIN ALBC-RELATED"/>
    <property type="match status" value="1"/>
</dbReference>
<dbReference type="InterPro" id="IPR027417">
    <property type="entry name" value="P-loop_NTPase"/>
</dbReference>
<accession>A0A7V3RFB5</accession>
<dbReference type="Gene3D" id="3.40.50.300">
    <property type="entry name" value="P-loop containing nucleotide triphosphate hydrolases"/>
    <property type="match status" value="1"/>
</dbReference>